<organism evidence="3 4">
    <name type="scientific">Lachnotalea glycerini</name>
    <dbReference type="NCBI Taxonomy" id="1763509"/>
    <lineage>
        <taxon>Bacteria</taxon>
        <taxon>Bacillati</taxon>
        <taxon>Bacillota</taxon>
        <taxon>Clostridia</taxon>
        <taxon>Lachnospirales</taxon>
        <taxon>Lachnospiraceae</taxon>
        <taxon>Lachnotalea</taxon>
    </lineage>
</organism>
<feature type="transmembrane region" description="Helical" evidence="1">
    <location>
        <begin position="354"/>
        <end position="373"/>
    </location>
</feature>
<name>A0A318ENQ3_9FIRM</name>
<comment type="caution">
    <text evidence="3">The sequence shown here is derived from an EMBL/GenBank/DDBJ whole genome shotgun (WGS) entry which is preliminary data.</text>
</comment>
<keyword evidence="1" id="KW-0472">Membrane</keyword>
<feature type="domain" description="Potassium channel" evidence="2">
    <location>
        <begin position="398"/>
        <end position="456"/>
    </location>
</feature>
<evidence type="ECO:0000259" key="2">
    <source>
        <dbReference type="Pfam" id="PF07885"/>
    </source>
</evidence>
<dbReference type="Gene3D" id="1.10.287.70">
    <property type="match status" value="1"/>
</dbReference>
<dbReference type="Proteomes" id="UP000247523">
    <property type="component" value="Unassembled WGS sequence"/>
</dbReference>
<dbReference type="AlphaFoldDB" id="A0A318ENQ3"/>
<evidence type="ECO:0000313" key="4">
    <source>
        <dbReference type="Proteomes" id="UP000247523"/>
    </source>
</evidence>
<gene>
    <name evidence="3" type="ORF">C8E03_103276</name>
</gene>
<reference evidence="3 4" key="1">
    <citation type="submission" date="2018-05" db="EMBL/GenBank/DDBJ databases">
        <title>Genomic Encyclopedia of Type Strains, Phase IV (KMG-IV): sequencing the most valuable type-strain genomes for metagenomic binning, comparative biology and taxonomic classification.</title>
        <authorList>
            <person name="Goeker M."/>
        </authorList>
    </citation>
    <scope>NUCLEOTIDE SEQUENCE [LARGE SCALE GENOMIC DNA]</scope>
    <source>
        <strain evidence="3 4">DSM 28816</strain>
    </source>
</reference>
<feature type="transmembrane region" description="Helical" evidence="1">
    <location>
        <begin position="431"/>
        <end position="452"/>
    </location>
</feature>
<dbReference type="Pfam" id="PF07885">
    <property type="entry name" value="Ion_trans_2"/>
    <property type="match status" value="1"/>
</dbReference>
<protein>
    <recommendedName>
        <fullName evidence="2">Potassium channel domain-containing protein</fullName>
    </recommendedName>
</protein>
<dbReference type="EMBL" id="QICS01000003">
    <property type="protein sequence ID" value="PXV91715.1"/>
    <property type="molecule type" value="Genomic_DNA"/>
</dbReference>
<proteinExistence type="predicted"/>
<keyword evidence="1" id="KW-0812">Transmembrane</keyword>
<dbReference type="Gene3D" id="2.160.20.80">
    <property type="entry name" value="E3 ubiquitin-protein ligase SopA"/>
    <property type="match status" value="1"/>
</dbReference>
<dbReference type="SUPFAM" id="SSF141571">
    <property type="entry name" value="Pentapeptide repeat-like"/>
    <property type="match status" value="1"/>
</dbReference>
<dbReference type="SUPFAM" id="SSF81324">
    <property type="entry name" value="Voltage-gated potassium channels"/>
    <property type="match status" value="1"/>
</dbReference>
<evidence type="ECO:0000256" key="1">
    <source>
        <dbReference type="SAM" id="Phobius"/>
    </source>
</evidence>
<evidence type="ECO:0000313" key="3">
    <source>
        <dbReference type="EMBL" id="PXV91715.1"/>
    </source>
</evidence>
<accession>A0A318ENQ3</accession>
<sequence length="457" mass="54265">MSKTSSQNRPLLRIKIFFHEFTYILKVWILYLQFKYLHRKEEPKGYFYEQFKGNKDYTQICYNTEYKFHSEHYEFYHKDLFKYVKKPYQYFQMFSSKQFNYKFSNSERFFPKEPPIRIVKIAPHTYYEGIEFNNILFDSFQLEQICFHNCSFRNCCFKNIIFKKDFAGFAPNYIQGFSSCDFFNVTFENCTINNTFFSVGNLDHINFINTSLCNSLFHRTSFNKVVFSGITTLNNTSFYSPSKSFDISFIGPVEQFHVDAKCAVTAFSYYDKTNITLEEWSKYKIWMSVKHKEVADTLFAIEQIWTTNHIREEHNNYANFYYQRKKAETRSLTKWSRFTGFISEFIIGYGEKPFRALVSMGILIFIFSFVYLFTGFSPTTNSSEIKYCITGHMDSFITLFTDYFQSLYYSFFTMISVGQGSASPSTQFSQIAMSLELLLGAILMTLFTGTLFRKYTK</sequence>
<keyword evidence="1" id="KW-1133">Transmembrane helix</keyword>
<dbReference type="InterPro" id="IPR013099">
    <property type="entry name" value="K_chnl_dom"/>
</dbReference>